<sequence length="335" mass="36838">MRAFLPASRTFLAKPGELGGLRRHIHRTGLPSFEDVLKVRPDFCVNVTDTRINTAKLTLIVSLHCVNNGIHFAKISPPLPLNFPKLLYFLRNPFKHPRPLPVTLGQLTDDTINFLFIPHIILNGTIFTKNLQHPNRKRYRRVAQPMRRNVGGRYAGASDFRSAVTTPVIPNELPKSVGQLANETIIGTTSTQSLPNLLNMLRTDTRTSNFNWFKKMLNLLGEGCDGIRTILTTRSLPVLPGHPQDPVYGLLQVGGAVRQRRVLVSLLVTTLGENIVTATRQKGAHKCAKAAEVKAVGATAQGGETRVAEERGRAGAGGHYGVEEISDVVVTKEVE</sequence>
<keyword evidence="2" id="KW-1185">Reference proteome</keyword>
<dbReference type="Proteomes" id="UP001497744">
    <property type="component" value="Unassembled WGS sequence"/>
</dbReference>
<evidence type="ECO:0000313" key="1">
    <source>
        <dbReference type="EMBL" id="GIX62772.1"/>
    </source>
</evidence>
<comment type="caution">
    <text evidence="1">The sequence shown here is derived from an EMBL/GenBank/DDBJ whole genome shotgun (WGS) entry which is preliminary data.</text>
</comment>
<reference evidence="1 2" key="1">
    <citation type="submission" date="2021-06" db="EMBL/GenBank/DDBJ databases">
        <title>Genome sequence of Babesia caballi.</title>
        <authorList>
            <person name="Yamagishi J."/>
            <person name="Kidaka T."/>
            <person name="Ochi A."/>
        </authorList>
    </citation>
    <scope>NUCLEOTIDE SEQUENCE [LARGE SCALE GENOMIC DNA]</scope>
    <source>
        <strain evidence="1">USDA-D6B2</strain>
    </source>
</reference>
<organism evidence="1 2">
    <name type="scientific">Babesia caballi</name>
    <dbReference type="NCBI Taxonomy" id="5871"/>
    <lineage>
        <taxon>Eukaryota</taxon>
        <taxon>Sar</taxon>
        <taxon>Alveolata</taxon>
        <taxon>Apicomplexa</taxon>
        <taxon>Aconoidasida</taxon>
        <taxon>Piroplasmida</taxon>
        <taxon>Babesiidae</taxon>
        <taxon>Babesia</taxon>
    </lineage>
</organism>
<dbReference type="EMBL" id="BPLF01000002">
    <property type="protein sequence ID" value="GIX62772.1"/>
    <property type="molecule type" value="Genomic_DNA"/>
</dbReference>
<dbReference type="GO" id="GO:0016301">
    <property type="term" value="F:kinase activity"/>
    <property type="evidence" value="ECO:0007669"/>
    <property type="project" value="UniProtKB-KW"/>
</dbReference>
<gene>
    <name evidence="1" type="ORF">BcabD6B2_22070</name>
</gene>
<keyword evidence="1" id="KW-0418">Kinase</keyword>
<accession>A0AAV4LT10</accession>
<dbReference type="GeneID" id="94194253"/>
<dbReference type="RefSeq" id="XP_067714841.1">
    <property type="nucleotide sequence ID" value="XM_067858740.1"/>
</dbReference>
<evidence type="ECO:0000313" key="2">
    <source>
        <dbReference type="Proteomes" id="UP001497744"/>
    </source>
</evidence>
<name>A0AAV4LT10_BABCB</name>
<protein>
    <submittedName>
        <fullName evidence="1">Thiamine-monophosphate kinase</fullName>
    </submittedName>
</protein>
<proteinExistence type="predicted"/>
<dbReference type="AlphaFoldDB" id="A0AAV4LT10"/>
<keyword evidence="1" id="KW-0808">Transferase</keyword>